<feature type="signal peptide" evidence="2">
    <location>
        <begin position="1"/>
        <end position="27"/>
    </location>
</feature>
<feature type="non-terminal residue" evidence="3">
    <location>
        <position position="61"/>
    </location>
</feature>
<dbReference type="Proteomes" id="UP001054837">
    <property type="component" value="Unassembled WGS sequence"/>
</dbReference>
<feature type="chain" id="PRO_5043327131" evidence="2">
    <location>
        <begin position="28"/>
        <end position="61"/>
    </location>
</feature>
<dbReference type="EMBL" id="BPLQ01009884">
    <property type="protein sequence ID" value="GIY47195.1"/>
    <property type="molecule type" value="Genomic_DNA"/>
</dbReference>
<evidence type="ECO:0000256" key="2">
    <source>
        <dbReference type="SAM" id="SignalP"/>
    </source>
</evidence>
<keyword evidence="1" id="KW-0812">Transmembrane</keyword>
<gene>
    <name evidence="3" type="ORF">CDAR_111761</name>
</gene>
<keyword evidence="1" id="KW-1133">Transmembrane helix</keyword>
<evidence type="ECO:0000313" key="3">
    <source>
        <dbReference type="EMBL" id="GIY47195.1"/>
    </source>
</evidence>
<comment type="caution">
    <text evidence="3">The sequence shown here is derived from an EMBL/GenBank/DDBJ whole genome shotgun (WGS) entry which is preliminary data.</text>
</comment>
<keyword evidence="1" id="KW-0472">Membrane</keyword>
<proteinExistence type="predicted"/>
<keyword evidence="4" id="KW-1185">Reference proteome</keyword>
<reference evidence="3 4" key="1">
    <citation type="submission" date="2021-06" db="EMBL/GenBank/DDBJ databases">
        <title>Caerostris darwini draft genome.</title>
        <authorList>
            <person name="Kono N."/>
            <person name="Arakawa K."/>
        </authorList>
    </citation>
    <scope>NUCLEOTIDE SEQUENCE [LARGE SCALE GENOMIC DNA]</scope>
</reference>
<name>A0AAV4TQU7_9ARAC</name>
<keyword evidence="2" id="KW-0732">Signal</keyword>
<organism evidence="3 4">
    <name type="scientific">Caerostris darwini</name>
    <dbReference type="NCBI Taxonomy" id="1538125"/>
    <lineage>
        <taxon>Eukaryota</taxon>
        <taxon>Metazoa</taxon>
        <taxon>Ecdysozoa</taxon>
        <taxon>Arthropoda</taxon>
        <taxon>Chelicerata</taxon>
        <taxon>Arachnida</taxon>
        <taxon>Araneae</taxon>
        <taxon>Araneomorphae</taxon>
        <taxon>Entelegynae</taxon>
        <taxon>Araneoidea</taxon>
        <taxon>Araneidae</taxon>
        <taxon>Caerostris</taxon>
    </lineage>
</organism>
<accession>A0AAV4TQU7</accession>
<evidence type="ECO:0000256" key="1">
    <source>
        <dbReference type="SAM" id="Phobius"/>
    </source>
</evidence>
<evidence type="ECO:0000313" key="4">
    <source>
        <dbReference type="Proteomes" id="UP001054837"/>
    </source>
</evidence>
<protein>
    <submittedName>
        <fullName evidence="3">Uncharacterized protein</fullName>
    </submittedName>
</protein>
<dbReference type="AlphaFoldDB" id="A0AAV4TQU7"/>
<feature type="transmembrane region" description="Helical" evidence="1">
    <location>
        <begin position="43"/>
        <end position="60"/>
    </location>
</feature>
<sequence>MLLSTQFSRYFWCCILCLLILASDILCVTKDKSLAKKSTVNVGAAIGVMMANVVGGMMSMM</sequence>